<dbReference type="AlphaFoldDB" id="A0AA86RHT6"/>
<dbReference type="EMBL" id="CAXDID020000042">
    <property type="protein sequence ID" value="CAL6000926.1"/>
    <property type="molecule type" value="Genomic_DNA"/>
</dbReference>
<comment type="caution">
    <text evidence="2">The sequence shown here is derived from an EMBL/GenBank/DDBJ whole genome shotgun (WGS) entry which is preliminary data.</text>
</comment>
<dbReference type="InterPro" id="IPR009057">
    <property type="entry name" value="Homeodomain-like_sf"/>
</dbReference>
<gene>
    <name evidence="3" type="ORF">HINF_LOCUS17044</name>
    <name evidence="2" type="ORF">HINF_LOCUS61373</name>
</gene>
<evidence type="ECO:0000313" key="2">
    <source>
        <dbReference type="EMBL" id="CAI9973728.1"/>
    </source>
</evidence>
<reference evidence="3 4" key="2">
    <citation type="submission" date="2024-07" db="EMBL/GenBank/DDBJ databases">
        <authorList>
            <person name="Akdeniz Z."/>
        </authorList>
    </citation>
    <scope>NUCLEOTIDE SEQUENCE [LARGE SCALE GENOMIC DNA]</scope>
</reference>
<feature type="region of interest" description="Disordered" evidence="1">
    <location>
        <begin position="159"/>
        <end position="196"/>
    </location>
</feature>
<dbReference type="EMBL" id="CATOUU010001125">
    <property type="protein sequence ID" value="CAI9973728.1"/>
    <property type="molecule type" value="Genomic_DNA"/>
</dbReference>
<sequence length="402" mass="45408">MCASIPLPPHEEHVHAFPRPVLFIAYGPLPKLRFGSFKIKRVQEQKQSAPAPWPANSRFNKLFPLQMPKTFAKDFTKAVADFIQSAPRAGTRWVSQGQEGQKNPMYHKWTREEEISLCRLIANYSTNWELINRQHLQQFNVLQLKNKYREIVSDFNLHNGKKPKKQERAKRKQLCGRAHGPEGRRGLQGAQEPSGRLVRSELTLPDPISFKFDKFRSLVHSSLNQFRAALECIFNIQQLTASGSRSFAPLFCSESLSSTNTSVTPDFRGLTRIAAAVRKFLRLEYPTPKPLGARWPFSRPKSNTHLNSSKCPKTGVKVFCSGANPSCGSAGPRASIQAKTHATALRSGPAGVPQQLRCQNRVKSEWDSVRFDAVPDQQQFCRFWIAEVAIEGVQPLGRVQRH</sequence>
<name>A0AA86RHT6_9EUKA</name>
<dbReference type="InterPro" id="IPR001005">
    <property type="entry name" value="SANT/Myb"/>
</dbReference>
<accession>A0AA86RHT6</accession>
<dbReference type="GO" id="GO:0003677">
    <property type="term" value="F:DNA binding"/>
    <property type="evidence" value="ECO:0007669"/>
    <property type="project" value="UniProtKB-KW"/>
</dbReference>
<protein>
    <submittedName>
        <fullName evidence="2">Myb-like DNA-binding domain-containing protein</fullName>
    </submittedName>
    <submittedName>
        <fullName evidence="3">Myb-like_DNA-binding domain-containing protein</fullName>
    </submittedName>
</protein>
<keyword evidence="4" id="KW-1185">Reference proteome</keyword>
<dbReference type="Proteomes" id="UP001642409">
    <property type="component" value="Unassembled WGS sequence"/>
</dbReference>
<dbReference type="Gene3D" id="1.10.10.60">
    <property type="entry name" value="Homeodomain-like"/>
    <property type="match status" value="1"/>
</dbReference>
<reference evidence="2" key="1">
    <citation type="submission" date="2023-06" db="EMBL/GenBank/DDBJ databases">
        <authorList>
            <person name="Kurt Z."/>
        </authorList>
    </citation>
    <scope>NUCLEOTIDE SEQUENCE</scope>
</reference>
<dbReference type="CDD" id="cd00167">
    <property type="entry name" value="SANT"/>
    <property type="match status" value="1"/>
</dbReference>
<evidence type="ECO:0000256" key="1">
    <source>
        <dbReference type="SAM" id="MobiDB-lite"/>
    </source>
</evidence>
<evidence type="ECO:0000313" key="4">
    <source>
        <dbReference type="Proteomes" id="UP001642409"/>
    </source>
</evidence>
<proteinExistence type="predicted"/>
<evidence type="ECO:0000313" key="3">
    <source>
        <dbReference type="EMBL" id="CAL6000926.1"/>
    </source>
</evidence>
<feature type="compositionally biased region" description="Basic residues" evidence="1">
    <location>
        <begin position="159"/>
        <end position="174"/>
    </location>
</feature>
<organism evidence="2">
    <name type="scientific">Hexamita inflata</name>
    <dbReference type="NCBI Taxonomy" id="28002"/>
    <lineage>
        <taxon>Eukaryota</taxon>
        <taxon>Metamonada</taxon>
        <taxon>Diplomonadida</taxon>
        <taxon>Hexamitidae</taxon>
        <taxon>Hexamitinae</taxon>
        <taxon>Hexamita</taxon>
    </lineage>
</organism>
<keyword evidence="2" id="KW-0238">DNA-binding</keyword>
<dbReference type="SUPFAM" id="SSF46689">
    <property type="entry name" value="Homeodomain-like"/>
    <property type="match status" value="1"/>
</dbReference>